<dbReference type="PROSITE" id="PS50113">
    <property type="entry name" value="PAC"/>
    <property type="match status" value="1"/>
</dbReference>
<dbReference type="Gene3D" id="1.10.287.130">
    <property type="match status" value="1"/>
</dbReference>
<evidence type="ECO:0000256" key="10">
    <source>
        <dbReference type="ARBA" id="ARBA00022989"/>
    </source>
</evidence>
<dbReference type="InterPro" id="IPR004358">
    <property type="entry name" value="Sig_transdc_His_kin-like_C"/>
</dbReference>
<dbReference type="PROSITE" id="PS50112">
    <property type="entry name" value="PAS"/>
    <property type="match status" value="1"/>
</dbReference>
<dbReference type="GO" id="GO:0006355">
    <property type="term" value="P:regulation of DNA-templated transcription"/>
    <property type="evidence" value="ECO:0007669"/>
    <property type="project" value="InterPro"/>
</dbReference>
<organism evidence="16 17">
    <name type="scientific">Candidatus Wildermuthbacteria bacterium RIFCSPHIGHO2_02_FULL_47_17</name>
    <dbReference type="NCBI Taxonomy" id="1802452"/>
    <lineage>
        <taxon>Bacteria</taxon>
        <taxon>Candidatus Wildermuthiibacteriota</taxon>
    </lineage>
</organism>
<feature type="domain" description="PAS" evidence="14">
    <location>
        <begin position="18"/>
        <end position="64"/>
    </location>
</feature>
<dbReference type="InterPro" id="IPR003594">
    <property type="entry name" value="HATPase_dom"/>
</dbReference>
<dbReference type="CDD" id="cd00130">
    <property type="entry name" value="PAS"/>
    <property type="match status" value="1"/>
</dbReference>
<evidence type="ECO:0000256" key="12">
    <source>
        <dbReference type="ARBA" id="ARBA00023136"/>
    </source>
</evidence>
<dbReference type="InterPro" id="IPR000700">
    <property type="entry name" value="PAS-assoc_C"/>
</dbReference>
<dbReference type="InterPro" id="IPR003661">
    <property type="entry name" value="HisK_dim/P_dom"/>
</dbReference>
<feature type="domain" description="Histidine kinase" evidence="13">
    <location>
        <begin position="148"/>
        <end position="361"/>
    </location>
</feature>
<dbReference type="Gene3D" id="3.30.450.20">
    <property type="entry name" value="PAS domain"/>
    <property type="match status" value="1"/>
</dbReference>
<dbReference type="InterPro" id="IPR005467">
    <property type="entry name" value="His_kinase_dom"/>
</dbReference>
<keyword evidence="8" id="KW-0418">Kinase</keyword>
<dbReference type="InterPro" id="IPR013767">
    <property type="entry name" value="PAS_fold"/>
</dbReference>
<keyword evidence="12" id="KW-0472">Membrane</keyword>
<comment type="caution">
    <text evidence="16">The sequence shown here is derived from an EMBL/GenBank/DDBJ whole genome shotgun (WGS) entry which is preliminary data.</text>
</comment>
<dbReference type="SMART" id="SM00387">
    <property type="entry name" value="HATPase_c"/>
    <property type="match status" value="1"/>
</dbReference>
<comment type="subcellular location">
    <subcellularLocation>
        <location evidence="2">Membrane</location>
        <topology evidence="2">Multi-pass membrane protein</topology>
    </subcellularLocation>
</comment>
<dbReference type="PRINTS" id="PR00344">
    <property type="entry name" value="BCTRLSENSOR"/>
</dbReference>
<evidence type="ECO:0000256" key="2">
    <source>
        <dbReference type="ARBA" id="ARBA00004141"/>
    </source>
</evidence>
<dbReference type="GO" id="GO:0000155">
    <property type="term" value="F:phosphorelay sensor kinase activity"/>
    <property type="evidence" value="ECO:0007669"/>
    <property type="project" value="InterPro"/>
</dbReference>
<name>A0A1G2R5H9_9BACT</name>
<dbReference type="SMART" id="SM00091">
    <property type="entry name" value="PAS"/>
    <property type="match status" value="1"/>
</dbReference>
<dbReference type="EMBL" id="MHTX01000029">
    <property type="protein sequence ID" value="OHA67987.1"/>
    <property type="molecule type" value="Genomic_DNA"/>
</dbReference>
<comment type="catalytic activity">
    <reaction evidence="1">
        <text>ATP + protein L-histidine = ADP + protein N-phospho-L-histidine.</text>
        <dbReference type="EC" id="2.7.13.3"/>
    </reaction>
</comment>
<keyword evidence="10" id="KW-1133">Transmembrane helix</keyword>
<keyword evidence="4" id="KW-0597">Phosphoprotein</keyword>
<evidence type="ECO:0000313" key="17">
    <source>
        <dbReference type="Proteomes" id="UP000179258"/>
    </source>
</evidence>
<dbReference type="GO" id="GO:0007234">
    <property type="term" value="P:osmosensory signaling via phosphorelay pathway"/>
    <property type="evidence" value="ECO:0007669"/>
    <property type="project" value="TreeGrafter"/>
</dbReference>
<keyword evidence="7" id="KW-0547">Nucleotide-binding</keyword>
<dbReference type="InterPro" id="IPR000014">
    <property type="entry name" value="PAS"/>
</dbReference>
<dbReference type="Pfam" id="PF02518">
    <property type="entry name" value="HATPase_c"/>
    <property type="match status" value="1"/>
</dbReference>
<evidence type="ECO:0000256" key="8">
    <source>
        <dbReference type="ARBA" id="ARBA00022777"/>
    </source>
</evidence>
<dbReference type="PANTHER" id="PTHR42878">
    <property type="entry name" value="TWO-COMPONENT HISTIDINE KINASE"/>
    <property type="match status" value="1"/>
</dbReference>
<dbReference type="AlphaFoldDB" id="A0A1G2R5H9"/>
<accession>A0A1G2R5H9</accession>
<evidence type="ECO:0000259" key="15">
    <source>
        <dbReference type="PROSITE" id="PS50113"/>
    </source>
</evidence>
<dbReference type="InterPro" id="IPR050351">
    <property type="entry name" value="BphY/WalK/GraS-like"/>
</dbReference>
<protein>
    <recommendedName>
        <fullName evidence="3">histidine kinase</fullName>
        <ecNumber evidence="3">2.7.13.3</ecNumber>
    </recommendedName>
</protein>
<evidence type="ECO:0000256" key="5">
    <source>
        <dbReference type="ARBA" id="ARBA00022679"/>
    </source>
</evidence>
<dbReference type="InterPro" id="IPR036097">
    <property type="entry name" value="HisK_dim/P_sf"/>
</dbReference>
<dbReference type="SUPFAM" id="SSF55785">
    <property type="entry name" value="PYP-like sensor domain (PAS domain)"/>
    <property type="match status" value="1"/>
</dbReference>
<evidence type="ECO:0000259" key="13">
    <source>
        <dbReference type="PROSITE" id="PS50109"/>
    </source>
</evidence>
<evidence type="ECO:0000256" key="11">
    <source>
        <dbReference type="ARBA" id="ARBA00023012"/>
    </source>
</evidence>
<keyword evidence="5" id="KW-0808">Transferase</keyword>
<proteinExistence type="predicted"/>
<dbReference type="EC" id="2.7.13.3" evidence="3"/>
<dbReference type="CDD" id="cd00075">
    <property type="entry name" value="HATPase"/>
    <property type="match status" value="1"/>
</dbReference>
<dbReference type="InterPro" id="IPR036890">
    <property type="entry name" value="HATPase_C_sf"/>
</dbReference>
<dbReference type="GO" id="GO:0016020">
    <property type="term" value="C:membrane"/>
    <property type="evidence" value="ECO:0007669"/>
    <property type="project" value="UniProtKB-SubCell"/>
</dbReference>
<dbReference type="SUPFAM" id="SSF47384">
    <property type="entry name" value="Homodimeric domain of signal transducing histidine kinase"/>
    <property type="match status" value="1"/>
</dbReference>
<gene>
    <name evidence="16" type="ORF">A3D59_02535</name>
</gene>
<dbReference type="InterPro" id="IPR035965">
    <property type="entry name" value="PAS-like_dom_sf"/>
</dbReference>
<evidence type="ECO:0000313" key="16">
    <source>
        <dbReference type="EMBL" id="OHA67987.1"/>
    </source>
</evidence>
<dbReference type="Pfam" id="PF00989">
    <property type="entry name" value="PAS"/>
    <property type="match status" value="1"/>
</dbReference>
<evidence type="ECO:0000256" key="4">
    <source>
        <dbReference type="ARBA" id="ARBA00022553"/>
    </source>
</evidence>
<evidence type="ECO:0000256" key="7">
    <source>
        <dbReference type="ARBA" id="ARBA00022741"/>
    </source>
</evidence>
<dbReference type="Proteomes" id="UP000179258">
    <property type="component" value="Unassembled WGS sequence"/>
</dbReference>
<dbReference type="PROSITE" id="PS50109">
    <property type="entry name" value="HIS_KIN"/>
    <property type="match status" value="1"/>
</dbReference>
<keyword evidence="6" id="KW-0812">Transmembrane</keyword>
<dbReference type="GO" id="GO:0005524">
    <property type="term" value="F:ATP binding"/>
    <property type="evidence" value="ECO:0007669"/>
    <property type="project" value="UniProtKB-KW"/>
</dbReference>
<evidence type="ECO:0000256" key="6">
    <source>
        <dbReference type="ARBA" id="ARBA00022692"/>
    </source>
</evidence>
<dbReference type="Gene3D" id="3.30.565.10">
    <property type="entry name" value="Histidine kinase-like ATPase, C-terminal domain"/>
    <property type="match status" value="1"/>
</dbReference>
<feature type="domain" description="PAC" evidence="15">
    <location>
        <begin position="92"/>
        <end position="144"/>
    </location>
</feature>
<evidence type="ECO:0000256" key="3">
    <source>
        <dbReference type="ARBA" id="ARBA00012438"/>
    </source>
</evidence>
<evidence type="ECO:0000259" key="14">
    <source>
        <dbReference type="PROSITE" id="PS50112"/>
    </source>
</evidence>
<dbReference type="CDD" id="cd00082">
    <property type="entry name" value="HisKA"/>
    <property type="match status" value="1"/>
</dbReference>
<reference evidence="16 17" key="1">
    <citation type="journal article" date="2016" name="Nat. Commun.">
        <title>Thousands of microbial genomes shed light on interconnected biogeochemical processes in an aquifer system.</title>
        <authorList>
            <person name="Anantharaman K."/>
            <person name="Brown C.T."/>
            <person name="Hug L.A."/>
            <person name="Sharon I."/>
            <person name="Castelle C.J."/>
            <person name="Probst A.J."/>
            <person name="Thomas B.C."/>
            <person name="Singh A."/>
            <person name="Wilkins M.J."/>
            <person name="Karaoz U."/>
            <person name="Brodie E.L."/>
            <person name="Williams K.H."/>
            <person name="Hubbard S.S."/>
            <person name="Banfield J.F."/>
        </authorList>
    </citation>
    <scope>NUCLEOTIDE SEQUENCE [LARGE SCALE GENOMIC DNA]</scope>
</reference>
<sequence>MSYRKYLSRAKLKQYLKEIQPMVAGFEYLNDHVIVTDENANILYANKAAEENTGFSRKEMIAKNPGDLWGSNMPPDFYRKMWHRIKIENKPFVGDVLAKRKDGREYWNELKIVPILGKNLKPRFLIGIEPNITLKKRAEEFRQDITSIIGHQSRNCLVAARYTLEGMMRKGGLPKNQRDTLKKVCEYATRTVKFLNDFLVLSRIDAVLPSREAFDIGQQTKEIVALVKENHPGTHFDLQIRGAYPFTANKSLAFQVFLNLVSNAAEYSSASRGRVRIALKKQRGQYLFSVQDNGIGIPRKDQPKIFNRFFRASNAGKMKKEGTGLGLYIVKKISDYLGWKVSLKSKTGKGTTFFVVIPGRR</sequence>
<dbReference type="FunFam" id="3.30.565.10:FF:000006">
    <property type="entry name" value="Sensor histidine kinase WalK"/>
    <property type="match status" value="1"/>
</dbReference>
<keyword evidence="9" id="KW-0067">ATP-binding</keyword>
<dbReference type="SUPFAM" id="SSF55874">
    <property type="entry name" value="ATPase domain of HSP90 chaperone/DNA topoisomerase II/histidine kinase"/>
    <property type="match status" value="1"/>
</dbReference>
<dbReference type="PANTHER" id="PTHR42878:SF7">
    <property type="entry name" value="SENSOR HISTIDINE KINASE GLRK"/>
    <property type="match status" value="1"/>
</dbReference>
<dbReference type="NCBIfam" id="TIGR00229">
    <property type="entry name" value="sensory_box"/>
    <property type="match status" value="1"/>
</dbReference>
<dbReference type="GO" id="GO:0000156">
    <property type="term" value="F:phosphorelay response regulator activity"/>
    <property type="evidence" value="ECO:0007669"/>
    <property type="project" value="TreeGrafter"/>
</dbReference>
<dbReference type="GO" id="GO:0030295">
    <property type="term" value="F:protein kinase activator activity"/>
    <property type="evidence" value="ECO:0007669"/>
    <property type="project" value="TreeGrafter"/>
</dbReference>
<evidence type="ECO:0000256" key="1">
    <source>
        <dbReference type="ARBA" id="ARBA00000085"/>
    </source>
</evidence>
<keyword evidence="11" id="KW-0902">Two-component regulatory system</keyword>
<evidence type="ECO:0000256" key="9">
    <source>
        <dbReference type="ARBA" id="ARBA00022840"/>
    </source>
</evidence>